<sequence length="293" mass="32271">MSTADLDLRKLRYFVAVAEELNFGRAAERLHIAQPVLSRQIRAFENELGVQLLVRNSTGTQLTAAGTQLLQDAKVLLDEAKGLRQRLSRAAAQPVTVTVGVMPGLRATAAASAFEAAGPQRRAIVRQIRWHEQVDLVRSGELDVVYAREPVDHRGLGAAPLLEEPMDAVLPADDPLATRTSLRLADLASRVLLMPDPAMVPGWQSAAVADQRWAPPRSVVRTVEDKLEHVAARDGFVILPRSTTAYYRRPDVCAVPIEDLEPGRVTLIWDTAADNPLRDEFVRIALECRDETI</sequence>
<dbReference type="InterPro" id="IPR005119">
    <property type="entry name" value="LysR_subst-bd"/>
</dbReference>
<dbReference type="Pfam" id="PF03466">
    <property type="entry name" value="LysR_substrate"/>
    <property type="match status" value="1"/>
</dbReference>
<evidence type="ECO:0000256" key="3">
    <source>
        <dbReference type="ARBA" id="ARBA00023125"/>
    </source>
</evidence>
<dbReference type="InterPro" id="IPR036388">
    <property type="entry name" value="WH-like_DNA-bd_sf"/>
</dbReference>
<dbReference type="Proteomes" id="UP000465622">
    <property type="component" value="Chromosome"/>
</dbReference>
<dbReference type="PANTHER" id="PTHR30346">
    <property type="entry name" value="TRANSCRIPTIONAL DUAL REGULATOR HCAR-RELATED"/>
    <property type="match status" value="1"/>
</dbReference>
<feature type="domain" description="HTH lysR-type" evidence="6">
    <location>
        <begin position="6"/>
        <end position="63"/>
    </location>
</feature>
<protein>
    <submittedName>
        <fullName evidence="7">LysR family transcriptional regulator</fullName>
    </submittedName>
</protein>
<dbReference type="PROSITE" id="PS50931">
    <property type="entry name" value="HTH_LYSR"/>
    <property type="match status" value="1"/>
</dbReference>
<dbReference type="CDD" id="cd08414">
    <property type="entry name" value="PBP2_LTTR_aromatics_like"/>
    <property type="match status" value="1"/>
</dbReference>
<keyword evidence="5" id="KW-0804">Transcription</keyword>
<accession>A0ABN5YAR1</accession>
<dbReference type="Gene3D" id="1.10.10.10">
    <property type="entry name" value="Winged helix-like DNA-binding domain superfamily/Winged helix DNA-binding domain"/>
    <property type="match status" value="1"/>
</dbReference>
<organism evidence="7 8">
    <name type="scientific">Mycolicibacterium mageritense</name>
    <name type="common">Mycobacterium mageritense</name>
    <dbReference type="NCBI Taxonomy" id="53462"/>
    <lineage>
        <taxon>Bacteria</taxon>
        <taxon>Bacillati</taxon>
        <taxon>Actinomycetota</taxon>
        <taxon>Actinomycetes</taxon>
        <taxon>Mycobacteriales</taxon>
        <taxon>Mycobacteriaceae</taxon>
        <taxon>Mycolicibacterium</taxon>
    </lineage>
</organism>
<evidence type="ECO:0000256" key="4">
    <source>
        <dbReference type="ARBA" id="ARBA00023159"/>
    </source>
</evidence>
<dbReference type="PRINTS" id="PR00039">
    <property type="entry name" value="HTHLYSR"/>
</dbReference>
<keyword evidence="8" id="KW-1185">Reference proteome</keyword>
<comment type="similarity">
    <text evidence="1">Belongs to the LysR transcriptional regulatory family.</text>
</comment>
<dbReference type="Pfam" id="PF00126">
    <property type="entry name" value="HTH_1"/>
    <property type="match status" value="1"/>
</dbReference>
<dbReference type="EMBL" id="AP022567">
    <property type="protein sequence ID" value="BBX35155.1"/>
    <property type="molecule type" value="Genomic_DNA"/>
</dbReference>
<evidence type="ECO:0000256" key="1">
    <source>
        <dbReference type="ARBA" id="ARBA00009437"/>
    </source>
</evidence>
<dbReference type="RefSeq" id="WP_036428941.1">
    <property type="nucleotide sequence ID" value="NZ_AP022567.1"/>
</dbReference>
<dbReference type="InterPro" id="IPR036390">
    <property type="entry name" value="WH_DNA-bd_sf"/>
</dbReference>
<evidence type="ECO:0000259" key="6">
    <source>
        <dbReference type="PROSITE" id="PS50931"/>
    </source>
</evidence>
<keyword evidence="4" id="KW-0010">Activator</keyword>
<name>A0ABN5YAR1_MYCME</name>
<keyword evidence="3" id="KW-0238">DNA-binding</keyword>
<keyword evidence="2" id="KW-0805">Transcription regulation</keyword>
<dbReference type="PANTHER" id="PTHR30346:SF0">
    <property type="entry name" value="HCA OPERON TRANSCRIPTIONAL ACTIVATOR HCAR"/>
    <property type="match status" value="1"/>
</dbReference>
<evidence type="ECO:0000256" key="2">
    <source>
        <dbReference type="ARBA" id="ARBA00023015"/>
    </source>
</evidence>
<reference evidence="7 8" key="1">
    <citation type="journal article" date="2019" name="Emerg. Microbes Infect.">
        <title>Comprehensive subspecies identification of 175 nontuberculous mycobacteria species based on 7547 genomic profiles.</title>
        <authorList>
            <person name="Matsumoto Y."/>
            <person name="Kinjo T."/>
            <person name="Motooka D."/>
            <person name="Nabeya D."/>
            <person name="Jung N."/>
            <person name="Uechi K."/>
            <person name="Horii T."/>
            <person name="Iida T."/>
            <person name="Fujita J."/>
            <person name="Nakamura S."/>
        </authorList>
    </citation>
    <scope>NUCLEOTIDE SEQUENCE [LARGE SCALE GENOMIC DNA]</scope>
    <source>
        <strain evidence="7 8">JCM 12375</strain>
    </source>
</reference>
<dbReference type="Gene3D" id="3.40.190.10">
    <property type="entry name" value="Periplasmic binding protein-like II"/>
    <property type="match status" value="2"/>
</dbReference>
<evidence type="ECO:0000313" key="7">
    <source>
        <dbReference type="EMBL" id="BBX35155.1"/>
    </source>
</evidence>
<evidence type="ECO:0000313" key="8">
    <source>
        <dbReference type="Proteomes" id="UP000465622"/>
    </source>
</evidence>
<gene>
    <name evidence="7" type="ORF">MMAGJ_44370</name>
</gene>
<evidence type="ECO:0000256" key="5">
    <source>
        <dbReference type="ARBA" id="ARBA00023163"/>
    </source>
</evidence>
<dbReference type="SUPFAM" id="SSF53850">
    <property type="entry name" value="Periplasmic binding protein-like II"/>
    <property type="match status" value="1"/>
</dbReference>
<dbReference type="SUPFAM" id="SSF46785">
    <property type="entry name" value="Winged helix' DNA-binding domain"/>
    <property type="match status" value="1"/>
</dbReference>
<proteinExistence type="inferred from homology"/>
<dbReference type="InterPro" id="IPR000847">
    <property type="entry name" value="LysR_HTH_N"/>
</dbReference>